<proteinExistence type="predicted"/>
<reference evidence="2" key="1">
    <citation type="journal article" date="2023" name="Mol. Biol. Evol.">
        <title>Third-Generation Sequencing Reveals the Adaptive Role of the Epigenome in Three Deep-Sea Polychaetes.</title>
        <authorList>
            <person name="Perez M."/>
            <person name="Aroh O."/>
            <person name="Sun Y."/>
            <person name="Lan Y."/>
            <person name="Juniper S.K."/>
            <person name="Young C.R."/>
            <person name="Angers B."/>
            <person name="Qian P.Y."/>
        </authorList>
    </citation>
    <scope>NUCLEOTIDE SEQUENCE</scope>
    <source>
        <strain evidence="2">R07B-5</strain>
    </source>
</reference>
<evidence type="ECO:0000256" key="1">
    <source>
        <dbReference type="SAM" id="MobiDB-lite"/>
    </source>
</evidence>
<feature type="region of interest" description="Disordered" evidence="1">
    <location>
        <begin position="1"/>
        <end position="60"/>
    </location>
</feature>
<dbReference type="EMBL" id="JAODUO010000663">
    <property type="protein sequence ID" value="KAK2176427.1"/>
    <property type="molecule type" value="Genomic_DNA"/>
</dbReference>
<sequence>MTSGHIPHSWMAPQEEHGPRTSCARTEDVTGGTEEDGSTHEDDRHFHLESNQQTHSPIEQQTKVTGFDLLKLVPPVTLSVNSLYRWEKGPQEKQSVQKGKYHKST</sequence>
<keyword evidence="3" id="KW-1185">Reference proteome</keyword>
<feature type="compositionally biased region" description="Polar residues" evidence="1">
    <location>
        <begin position="49"/>
        <end position="60"/>
    </location>
</feature>
<accession>A0AAD9KS09</accession>
<feature type="compositionally biased region" description="Basic and acidic residues" evidence="1">
    <location>
        <begin position="37"/>
        <end position="48"/>
    </location>
</feature>
<protein>
    <submittedName>
        <fullName evidence="2">Uncharacterized protein</fullName>
    </submittedName>
</protein>
<evidence type="ECO:0000313" key="2">
    <source>
        <dbReference type="EMBL" id="KAK2176427.1"/>
    </source>
</evidence>
<dbReference type="Proteomes" id="UP001209878">
    <property type="component" value="Unassembled WGS sequence"/>
</dbReference>
<comment type="caution">
    <text evidence="2">The sequence shown here is derived from an EMBL/GenBank/DDBJ whole genome shotgun (WGS) entry which is preliminary data.</text>
</comment>
<organism evidence="2 3">
    <name type="scientific">Ridgeia piscesae</name>
    <name type="common">Tubeworm</name>
    <dbReference type="NCBI Taxonomy" id="27915"/>
    <lineage>
        <taxon>Eukaryota</taxon>
        <taxon>Metazoa</taxon>
        <taxon>Spiralia</taxon>
        <taxon>Lophotrochozoa</taxon>
        <taxon>Annelida</taxon>
        <taxon>Polychaeta</taxon>
        <taxon>Sedentaria</taxon>
        <taxon>Canalipalpata</taxon>
        <taxon>Sabellida</taxon>
        <taxon>Siboglinidae</taxon>
        <taxon>Ridgeia</taxon>
    </lineage>
</organism>
<evidence type="ECO:0000313" key="3">
    <source>
        <dbReference type="Proteomes" id="UP001209878"/>
    </source>
</evidence>
<feature type="region of interest" description="Disordered" evidence="1">
    <location>
        <begin position="86"/>
        <end position="105"/>
    </location>
</feature>
<gene>
    <name evidence="2" type="ORF">NP493_663g03000</name>
</gene>
<name>A0AAD9KS09_RIDPI</name>
<dbReference type="AlphaFoldDB" id="A0AAD9KS09"/>